<accession>A0A409YVZ2</accession>
<organism evidence="2 3">
    <name type="scientific">Panaeolus cyanescens</name>
    <dbReference type="NCBI Taxonomy" id="181874"/>
    <lineage>
        <taxon>Eukaryota</taxon>
        <taxon>Fungi</taxon>
        <taxon>Dikarya</taxon>
        <taxon>Basidiomycota</taxon>
        <taxon>Agaricomycotina</taxon>
        <taxon>Agaricomycetes</taxon>
        <taxon>Agaricomycetidae</taxon>
        <taxon>Agaricales</taxon>
        <taxon>Agaricineae</taxon>
        <taxon>Galeropsidaceae</taxon>
        <taxon>Panaeolus</taxon>
    </lineage>
</organism>
<dbReference type="InParanoid" id="A0A409YVZ2"/>
<protein>
    <recommendedName>
        <fullName evidence="4">HNH nuclease domain-containing protein</fullName>
    </recommendedName>
</protein>
<dbReference type="STRING" id="181874.A0A409YVZ2"/>
<comment type="caution">
    <text evidence="2">The sequence shown here is derived from an EMBL/GenBank/DDBJ whole genome shotgun (WGS) entry which is preliminary data.</text>
</comment>
<evidence type="ECO:0000256" key="1">
    <source>
        <dbReference type="SAM" id="MobiDB-lite"/>
    </source>
</evidence>
<dbReference type="AlphaFoldDB" id="A0A409YVZ2"/>
<reference evidence="2 3" key="1">
    <citation type="journal article" date="2018" name="Evol. Lett.">
        <title>Horizontal gene cluster transfer increased hallucinogenic mushroom diversity.</title>
        <authorList>
            <person name="Reynolds H.T."/>
            <person name="Vijayakumar V."/>
            <person name="Gluck-Thaler E."/>
            <person name="Korotkin H.B."/>
            <person name="Matheny P.B."/>
            <person name="Slot J.C."/>
        </authorList>
    </citation>
    <scope>NUCLEOTIDE SEQUENCE [LARGE SCALE GENOMIC DNA]</scope>
    <source>
        <strain evidence="2 3">2629</strain>
    </source>
</reference>
<feature type="region of interest" description="Disordered" evidence="1">
    <location>
        <begin position="322"/>
        <end position="348"/>
    </location>
</feature>
<proteinExistence type="predicted"/>
<dbReference type="EMBL" id="NHTK01000505">
    <property type="protein sequence ID" value="PPR07160.1"/>
    <property type="molecule type" value="Genomic_DNA"/>
</dbReference>
<evidence type="ECO:0000313" key="2">
    <source>
        <dbReference type="EMBL" id="PPR07160.1"/>
    </source>
</evidence>
<sequence length="348" mass="40054">MPGSNSNRCLIENCAEVQAVQKALVFDKSKSLKYHIVESLEWSWGLKKGSLDLDIPQNFFFLGASLHQMYREWKWVLIPEASALDQFLDPDFLWSYGRGEFPEVKENTFKYMFQPVFDMEDVYITRVSDEDSRRVDIHEYPFDKFPVITSTIDPRFAILHVGQMLATSAFELSIKRELRSKYPWLAQLEQLYFSWVALVPREALKDPTYMPRPDGYVSSGSESSGSEVYVEVVYFERERGRESAYSSSAGPSTAPPMLPHHTVQHEVVPDIRPHFDAFDELIQGEVAQLTHHALQKQDDRTDLQPSKWTTSRISSWALANACTIPPSPKKSIKPSNLNKSRRKEPRAR</sequence>
<keyword evidence="3" id="KW-1185">Reference proteome</keyword>
<feature type="compositionally biased region" description="Basic residues" evidence="1">
    <location>
        <begin position="339"/>
        <end position="348"/>
    </location>
</feature>
<dbReference type="Proteomes" id="UP000284842">
    <property type="component" value="Unassembled WGS sequence"/>
</dbReference>
<evidence type="ECO:0000313" key="3">
    <source>
        <dbReference type="Proteomes" id="UP000284842"/>
    </source>
</evidence>
<name>A0A409YVZ2_9AGAR</name>
<dbReference type="OrthoDB" id="3133596at2759"/>
<gene>
    <name evidence="2" type="ORF">CVT24_010708</name>
</gene>
<evidence type="ECO:0008006" key="4">
    <source>
        <dbReference type="Google" id="ProtNLM"/>
    </source>
</evidence>